<sequence>MSDIKTATIDASELPAGTMKMVEVGEGKVLVSNVKGEILKSGVALSLTLKYGAPLAKGVLTEEGRIICPWHGACFNVCTGDIEDSPGLDSLYKYKAEQKDGKIIISAPESELKSKVGRVIPKARKPVSTTENETVVIIGGGGGGIHAIESLREHNYAGKIVLISREDVTPYDRPKVSKALIDDAKKIEWRSPEVLKGDFGVDLKLSTEVTGVDTQTQTVSTKTGDKIKYDKLILAPGAFPKRLPIEGKDLPGVITIRTPDDMKPVVQALGPEAEIVIIGTSFIGMEAAGAIIAKQPKSLNVVGVDEVPFEAVLNKELGKAIVADMAGKGVKFHLGANVEKITKNGNKLQLHAEGIEPLPADIIIMGTGVGPATGFLKDSGFQLEKDGGVTVDDKLRVKGHQNVFAIGDIAHYPQHPEGNVRRVEHWNVAGNHGRTVAATIAGKETAFELVPIFWSSVGKGLRYVSTGVPHDDEYLDGDSAALKFVLYQAKGGKVQTVASMGRDPYVSKASDLIQKGRMPSLDEIKKGKSILEIEAPPTFSLFTVTFEQRQQSA</sequence>
<evidence type="ECO:0000313" key="11">
    <source>
        <dbReference type="EMBL" id="EJT47131.1"/>
    </source>
</evidence>
<proteinExistence type="inferred from homology"/>
<evidence type="ECO:0000256" key="4">
    <source>
        <dbReference type="ARBA" id="ARBA00022714"/>
    </source>
</evidence>
<dbReference type="InterPro" id="IPR036188">
    <property type="entry name" value="FAD/NAD-bd_sf"/>
</dbReference>
<dbReference type="Pfam" id="PF07992">
    <property type="entry name" value="Pyr_redox_2"/>
    <property type="match status" value="1"/>
</dbReference>
<dbReference type="PRINTS" id="PR00368">
    <property type="entry name" value="FADPNR"/>
</dbReference>
<dbReference type="KEGG" id="tasa:A1Q1_04124"/>
<dbReference type="RefSeq" id="XP_014177976.1">
    <property type="nucleotide sequence ID" value="XM_014322501.1"/>
</dbReference>
<dbReference type="Proteomes" id="UP000002748">
    <property type="component" value="Unassembled WGS sequence"/>
</dbReference>
<organism evidence="11 12">
    <name type="scientific">Trichosporon asahii var. asahii (strain ATCC 90039 / CBS 2479 / JCM 2466 / KCTC 7840 / NBRC 103889/ NCYC 2677 / UAMH 7654)</name>
    <name type="common">Yeast</name>
    <dbReference type="NCBI Taxonomy" id="1186058"/>
    <lineage>
        <taxon>Eukaryota</taxon>
        <taxon>Fungi</taxon>
        <taxon>Dikarya</taxon>
        <taxon>Basidiomycota</taxon>
        <taxon>Agaricomycotina</taxon>
        <taxon>Tremellomycetes</taxon>
        <taxon>Trichosporonales</taxon>
        <taxon>Trichosporonaceae</taxon>
        <taxon>Trichosporon</taxon>
    </lineage>
</organism>
<reference evidence="11 12" key="1">
    <citation type="journal article" date="2012" name="Eukaryot. Cell">
        <title>Draft genome sequence of CBS 2479, the standard type strain of Trichosporon asahii.</title>
        <authorList>
            <person name="Yang R.Y."/>
            <person name="Li H.T."/>
            <person name="Zhu H."/>
            <person name="Zhou G.P."/>
            <person name="Wang M."/>
            <person name="Wang L."/>
        </authorList>
    </citation>
    <scope>NUCLEOTIDE SEQUENCE [LARGE SCALE GENOMIC DNA]</scope>
    <source>
        <strain evidence="12">ATCC 90039 / CBS 2479 / JCM 2466 / KCTC 7840 / NCYC 2677 / UAMH 7654</strain>
    </source>
</reference>
<evidence type="ECO:0000256" key="3">
    <source>
        <dbReference type="ARBA" id="ARBA00022630"/>
    </source>
</evidence>
<evidence type="ECO:0000259" key="10">
    <source>
        <dbReference type="PROSITE" id="PS51296"/>
    </source>
</evidence>
<keyword evidence="4" id="KW-0001">2Fe-2S</keyword>
<dbReference type="AlphaFoldDB" id="J5SRH1"/>
<dbReference type="SUPFAM" id="SSF55424">
    <property type="entry name" value="FAD/NAD-linked reductases, dimerisation (C-terminal) domain"/>
    <property type="match status" value="1"/>
</dbReference>
<comment type="similarity">
    <text evidence="2">Belongs to the FAD-dependent oxidoreductase family.</text>
</comment>
<dbReference type="EMBL" id="ALBS01000262">
    <property type="protein sequence ID" value="EJT47131.1"/>
    <property type="molecule type" value="Genomic_DNA"/>
</dbReference>
<comment type="caution">
    <text evidence="11">The sequence shown here is derived from an EMBL/GenBank/DDBJ whole genome shotgun (WGS) entry which is preliminary data.</text>
</comment>
<feature type="domain" description="Rieske" evidence="10">
    <location>
        <begin position="6"/>
        <end position="105"/>
    </location>
</feature>
<dbReference type="PRINTS" id="PR00411">
    <property type="entry name" value="PNDRDTASEI"/>
</dbReference>
<keyword evidence="6" id="KW-0274">FAD</keyword>
<dbReference type="Gene3D" id="3.30.390.30">
    <property type="match status" value="1"/>
</dbReference>
<name>J5SRH1_TRIAS</name>
<evidence type="ECO:0000256" key="6">
    <source>
        <dbReference type="ARBA" id="ARBA00022827"/>
    </source>
</evidence>
<dbReference type="GO" id="GO:0016651">
    <property type="term" value="F:oxidoreductase activity, acting on NAD(P)H"/>
    <property type="evidence" value="ECO:0007669"/>
    <property type="project" value="TreeGrafter"/>
</dbReference>
<evidence type="ECO:0000256" key="9">
    <source>
        <dbReference type="ARBA" id="ARBA00023014"/>
    </source>
</evidence>
<dbReference type="InterPro" id="IPR017941">
    <property type="entry name" value="Rieske_2Fe-2S"/>
</dbReference>
<dbReference type="InterPro" id="IPR016156">
    <property type="entry name" value="FAD/NAD-linked_Rdtase_dimer_sf"/>
</dbReference>
<dbReference type="Pfam" id="PF00355">
    <property type="entry name" value="Rieske"/>
    <property type="match status" value="1"/>
</dbReference>
<dbReference type="PROSITE" id="PS51296">
    <property type="entry name" value="RIESKE"/>
    <property type="match status" value="1"/>
</dbReference>
<comment type="cofactor">
    <cofactor evidence="1">
        <name>FAD</name>
        <dbReference type="ChEBI" id="CHEBI:57692"/>
    </cofactor>
</comment>
<evidence type="ECO:0000256" key="2">
    <source>
        <dbReference type="ARBA" id="ARBA00006442"/>
    </source>
</evidence>
<dbReference type="PANTHER" id="PTHR43557">
    <property type="entry name" value="APOPTOSIS-INDUCING FACTOR 1"/>
    <property type="match status" value="1"/>
</dbReference>
<dbReference type="SUPFAM" id="SSF51905">
    <property type="entry name" value="FAD/NAD(P)-binding domain"/>
    <property type="match status" value="1"/>
</dbReference>
<keyword evidence="5" id="KW-0479">Metal-binding</keyword>
<evidence type="ECO:0000256" key="1">
    <source>
        <dbReference type="ARBA" id="ARBA00001974"/>
    </source>
</evidence>
<dbReference type="VEuPathDB" id="FungiDB:A1Q1_04124"/>
<dbReference type="InterPro" id="IPR036922">
    <property type="entry name" value="Rieske_2Fe-2S_sf"/>
</dbReference>
<dbReference type="GO" id="GO:0046872">
    <property type="term" value="F:metal ion binding"/>
    <property type="evidence" value="ECO:0007669"/>
    <property type="project" value="UniProtKB-KW"/>
</dbReference>
<dbReference type="GO" id="GO:0051537">
    <property type="term" value="F:2 iron, 2 sulfur cluster binding"/>
    <property type="evidence" value="ECO:0007669"/>
    <property type="project" value="UniProtKB-KW"/>
</dbReference>
<accession>J5SRH1</accession>
<keyword evidence="8" id="KW-0408">Iron</keyword>
<evidence type="ECO:0000256" key="8">
    <source>
        <dbReference type="ARBA" id="ARBA00023004"/>
    </source>
</evidence>
<dbReference type="InterPro" id="IPR050446">
    <property type="entry name" value="FAD-oxidoreductase/Apoptosis"/>
</dbReference>
<evidence type="ECO:0000256" key="5">
    <source>
        <dbReference type="ARBA" id="ARBA00022723"/>
    </source>
</evidence>
<dbReference type="OrthoDB" id="6029at2759"/>
<dbReference type="HOGENOM" id="CLU_003291_4_2_1"/>
<evidence type="ECO:0000313" key="12">
    <source>
        <dbReference type="Proteomes" id="UP000002748"/>
    </source>
</evidence>
<dbReference type="PANTHER" id="PTHR43557:SF2">
    <property type="entry name" value="RIESKE DOMAIN-CONTAINING PROTEIN-RELATED"/>
    <property type="match status" value="1"/>
</dbReference>
<dbReference type="InterPro" id="IPR023753">
    <property type="entry name" value="FAD/NAD-binding_dom"/>
</dbReference>
<dbReference type="GeneID" id="25987637"/>
<dbReference type="Gene3D" id="3.50.50.60">
    <property type="entry name" value="FAD/NAD(P)-binding domain"/>
    <property type="match status" value="2"/>
</dbReference>
<keyword evidence="7" id="KW-0560">Oxidoreductase</keyword>
<protein>
    <recommendedName>
        <fullName evidence="10">Rieske domain-containing protein</fullName>
    </recommendedName>
</protein>
<keyword evidence="3" id="KW-0285">Flavoprotein</keyword>
<dbReference type="SMR" id="J5SRH1"/>
<dbReference type="SUPFAM" id="SSF50022">
    <property type="entry name" value="ISP domain"/>
    <property type="match status" value="1"/>
</dbReference>
<evidence type="ECO:0000256" key="7">
    <source>
        <dbReference type="ARBA" id="ARBA00023002"/>
    </source>
</evidence>
<keyword evidence="9" id="KW-0411">Iron-sulfur</keyword>
<dbReference type="Gene3D" id="2.102.10.10">
    <property type="entry name" value="Rieske [2Fe-2S] iron-sulphur domain"/>
    <property type="match status" value="1"/>
</dbReference>
<dbReference type="GO" id="GO:0005737">
    <property type="term" value="C:cytoplasm"/>
    <property type="evidence" value="ECO:0007669"/>
    <property type="project" value="TreeGrafter"/>
</dbReference>
<gene>
    <name evidence="11" type="ORF">A1Q1_04124</name>
</gene>